<evidence type="ECO:0000313" key="3">
    <source>
        <dbReference type="EMBL" id="SHK17120.1"/>
    </source>
</evidence>
<dbReference type="GO" id="GO:0043024">
    <property type="term" value="F:ribosomal small subunit binding"/>
    <property type="evidence" value="ECO:0007669"/>
    <property type="project" value="TreeGrafter"/>
</dbReference>
<dbReference type="STRING" id="156994.SAMN04488028_103240"/>
<comment type="similarity">
    <text evidence="2">Belongs to the RbfA family.</text>
</comment>
<keyword evidence="1 2" id="KW-0690">Ribosome biogenesis</keyword>
<proteinExistence type="inferred from homology"/>
<dbReference type="GO" id="GO:0030490">
    <property type="term" value="P:maturation of SSU-rRNA"/>
    <property type="evidence" value="ECO:0007669"/>
    <property type="project" value="UniProtKB-UniRule"/>
</dbReference>
<accession>A0A1M6QAF9</accession>
<dbReference type="PANTHER" id="PTHR33515:SF1">
    <property type="entry name" value="RIBOSOME-BINDING FACTOR A, CHLOROPLASTIC-RELATED"/>
    <property type="match status" value="1"/>
</dbReference>
<name>A0A1M6QAF9_REIAG</name>
<evidence type="ECO:0000313" key="4">
    <source>
        <dbReference type="Proteomes" id="UP000184474"/>
    </source>
</evidence>
<reference evidence="4" key="1">
    <citation type="submission" date="2016-11" db="EMBL/GenBank/DDBJ databases">
        <authorList>
            <person name="Varghese N."/>
            <person name="Submissions S."/>
        </authorList>
    </citation>
    <scope>NUCLEOTIDE SEQUENCE [LARGE SCALE GENOMIC DNA]</scope>
    <source>
        <strain evidence="4">DSM 26134</strain>
    </source>
</reference>
<protein>
    <recommendedName>
        <fullName evidence="2">Ribosome-binding factor A</fullName>
    </recommendedName>
</protein>
<dbReference type="InterPro" id="IPR023799">
    <property type="entry name" value="RbfA_dom_sf"/>
</dbReference>
<sequence>MSSTRQLKYAGLIQKDLSEIFQKDSRHWFGNAFITVTEVNVSPDLSFAKVFISLMMIDDREAFIEKMAEKKPEIRKALGLKIGKQVRIVPELHFVLDESQDHAQKMDNILSRLNIPKEDKGKSEE</sequence>
<gene>
    <name evidence="2" type="primary">rbfA</name>
    <name evidence="3" type="ORF">SAMN04488028_103240</name>
</gene>
<comment type="function">
    <text evidence="2">One of several proteins that assist in the late maturation steps of the functional core of the 30S ribosomal subunit. Associates with free 30S ribosomal subunits (but not with 30S subunits that are part of 70S ribosomes or polysomes). Required for efficient processing of 16S rRNA. May interact with the 5'-terminal helix region of 16S rRNA.</text>
</comment>
<dbReference type="AlphaFoldDB" id="A0A1M6QAF9"/>
<dbReference type="NCBIfam" id="TIGR00082">
    <property type="entry name" value="rbfA"/>
    <property type="match status" value="1"/>
</dbReference>
<keyword evidence="2" id="KW-0963">Cytoplasm</keyword>
<dbReference type="SUPFAM" id="SSF89919">
    <property type="entry name" value="Ribosome-binding factor A, RbfA"/>
    <property type="match status" value="1"/>
</dbReference>
<dbReference type="InterPro" id="IPR000238">
    <property type="entry name" value="RbfA"/>
</dbReference>
<keyword evidence="4" id="KW-1185">Reference proteome</keyword>
<dbReference type="Pfam" id="PF02033">
    <property type="entry name" value="RBFA"/>
    <property type="match status" value="1"/>
</dbReference>
<dbReference type="Gene3D" id="3.30.300.20">
    <property type="match status" value="1"/>
</dbReference>
<evidence type="ECO:0000256" key="1">
    <source>
        <dbReference type="ARBA" id="ARBA00022517"/>
    </source>
</evidence>
<dbReference type="EMBL" id="FRAA01000003">
    <property type="protein sequence ID" value="SHK17120.1"/>
    <property type="molecule type" value="Genomic_DNA"/>
</dbReference>
<dbReference type="Proteomes" id="UP000184474">
    <property type="component" value="Unassembled WGS sequence"/>
</dbReference>
<evidence type="ECO:0000256" key="2">
    <source>
        <dbReference type="HAMAP-Rule" id="MF_00003"/>
    </source>
</evidence>
<comment type="subcellular location">
    <subcellularLocation>
        <location evidence="2">Cytoplasm</location>
    </subcellularLocation>
</comment>
<dbReference type="PANTHER" id="PTHR33515">
    <property type="entry name" value="RIBOSOME-BINDING FACTOR A, CHLOROPLASTIC-RELATED"/>
    <property type="match status" value="1"/>
</dbReference>
<dbReference type="HAMAP" id="MF_00003">
    <property type="entry name" value="RbfA"/>
    <property type="match status" value="1"/>
</dbReference>
<dbReference type="RefSeq" id="WP_073122274.1">
    <property type="nucleotide sequence ID" value="NZ_FRAA01000003.1"/>
</dbReference>
<organism evidence="3 4">
    <name type="scientific">Reichenbachiella agariperforans</name>
    <dbReference type="NCBI Taxonomy" id="156994"/>
    <lineage>
        <taxon>Bacteria</taxon>
        <taxon>Pseudomonadati</taxon>
        <taxon>Bacteroidota</taxon>
        <taxon>Cytophagia</taxon>
        <taxon>Cytophagales</taxon>
        <taxon>Reichenbachiellaceae</taxon>
        <taxon>Reichenbachiella</taxon>
    </lineage>
</organism>
<dbReference type="InterPro" id="IPR015946">
    <property type="entry name" value="KH_dom-like_a/b"/>
</dbReference>
<comment type="subunit">
    <text evidence="2">Monomer. Binds 30S ribosomal subunits, but not 50S ribosomal subunits or 70S ribosomes.</text>
</comment>
<dbReference type="GO" id="GO:0005829">
    <property type="term" value="C:cytosol"/>
    <property type="evidence" value="ECO:0007669"/>
    <property type="project" value="TreeGrafter"/>
</dbReference>